<evidence type="ECO:0008006" key="4">
    <source>
        <dbReference type="Google" id="ProtNLM"/>
    </source>
</evidence>
<dbReference type="Gene3D" id="1.25.40.10">
    <property type="entry name" value="Tetratricopeptide repeat domain"/>
    <property type="match status" value="1"/>
</dbReference>
<name>A0A4Y1WYA1_9BACT</name>
<reference evidence="3" key="1">
    <citation type="submission" date="2019-06" db="EMBL/GenBank/DDBJ databases">
        <title>Alistipes onderdonkii subsp. vulgaris subsp. nov., Alistipes dispar sp. nov. and Alistipes communis sp. nov., isolated from human faeces, and creation of Alistipes onderdonkii subsp. onderdonkii subsp. nov.</title>
        <authorList>
            <person name="Sakamoto M."/>
            <person name="Ikeyama N."/>
            <person name="Ogata Y."/>
            <person name="Suda W."/>
            <person name="Iino T."/>
            <person name="Hattori M."/>
            <person name="Ohkuma M."/>
        </authorList>
    </citation>
    <scope>NUCLEOTIDE SEQUENCE [LARGE SCALE GENOMIC DNA]</scope>
    <source>
        <strain evidence="3">5CPEGH6</strain>
    </source>
</reference>
<sequence>MNHAEELMSEHPDSAWHILESIDRKALDSRRIRARHALLSSQALDKNYIDVNNDSLIRIAIDYYAKHGSYEDRAKAYYYHAIVQGNASNTEAAIKALVIAEEYAKKTRDTLLNGLIFSYLGDQYYSQYSFDGAIAAYSSAIPFFETLNNKTYLLYVLWRKGVSLNLADNPQQAIECLSEAQTIAVDLEDLPAILDITASIGGIKIGRNDDIVSLQTYKQDIFNIYNRYADGEIPVEHYPLIGYIYWQEGRIDSARILCNRYYSLQPHITSLNVGVLSILSQVEESDGNYKKALFYERLYSNYSDSLNMEWRNNLVQNLERKYRTEYFQKSYAALKKTSWYAMVSLILVIAIIIILAAVVIASYKRAIFRKNQELSEYEHYIKESKTHYAELTHEYNEIKRNLKIPNEHSQTLFVILENRIKSLQKLLELASICETNPDNFYRQFKEHLKVASGKNQELANDVIAIANLSCHGIIDYLQKSYPALSQRELCYCGFICLGFSPESIRILYNHTNTYSIYTLRSKIRSKLGITNDSSNLEKYIVELKKYLGKTVDFI</sequence>
<dbReference type="SMART" id="SM00028">
    <property type="entry name" value="TPR"/>
    <property type="match status" value="4"/>
</dbReference>
<evidence type="ECO:0000313" key="3">
    <source>
        <dbReference type="Proteomes" id="UP000319374"/>
    </source>
</evidence>
<keyword evidence="1" id="KW-0472">Membrane</keyword>
<accession>A0A4Y1WYA1</accession>
<organism evidence="2 3">
    <name type="scientific">Alistipes dispar</name>
    <dbReference type="NCBI Taxonomy" id="2585119"/>
    <lineage>
        <taxon>Bacteria</taxon>
        <taxon>Pseudomonadati</taxon>
        <taxon>Bacteroidota</taxon>
        <taxon>Bacteroidia</taxon>
        <taxon>Bacteroidales</taxon>
        <taxon>Rikenellaceae</taxon>
        <taxon>Alistipes</taxon>
    </lineage>
</organism>
<dbReference type="Proteomes" id="UP000319374">
    <property type="component" value="Chromosome"/>
</dbReference>
<proteinExistence type="predicted"/>
<dbReference type="InterPro" id="IPR019734">
    <property type="entry name" value="TPR_rpt"/>
</dbReference>
<feature type="transmembrane region" description="Helical" evidence="1">
    <location>
        <begin position="339"/>
        <end position="363"/>
    </location>
</feature>
<dbReference type="SUPFAM" id="SSF48452">
    <property type="entry name" value="TPR-like"/>
    <property type="match status" value="1"/>
</dbReference>
<protein>
    <recommendedName>
        <fullName evidence="4">HTH luxR-type domain-containing protein</fullName>
    </recommendedName>
</protein>
<keyword evidence="3" id="KW-1185">Reference proteome</keyword>
<evidence type="ECO:0000313" key="2">
    <source>
        <dbReference type="EMBL" id="BBL05742.1"/>
    </source>
</evidence>
<dbReference type="AlphaFoldDB" id="A0A4Y1WYA1"/>
<dbReference type="KEGG" id="ada:A5CPEGH6_03800"/>
<evidence type="ECO:0000256" key="1">
    <source>
        <dbReference type="SAM" id="Phobius"/>
    </source>
</evidence>
<keyword evidence="1" id="KW-0812">Transmembrane</keyword>
<dbReference type="EMBL" id="AP019736">
    <property type="protein sequence ID" value="BBL05742.1"/>
    <property type="molecule type" value="Genomic_DNA"/>
</dbReference>
<dbReference type="InterPro" id="IPR011990">
    <property type="entry name" value="TPR-like_helical_dom_sf"/>
</dbReference>
<keyword evidence="1" id="KW-1133">Transmembrane helix</keyword>
<gene>
    <name evidence="2" type="ORF">A5CPEGH6_03800</name>
</gene>